<dbReference type="GO" id="GO:0005788">
    <property type="term" value="C:endoplasmic reticulum lumen"/>
    <property type="evidence" value="ECO:0007669"/>
    <property type="project" value="TreeGrafter"/>
</dbReference>
<dbReference type="PANTHER" id="PTHR45815">
    <property type="entry name" value="PROTEIN DISULFIDE-ISOMERASE A6"/>
    <property type="match status" value="1"/>
</dbReference>
<accession>A0A6C0H5Z6</accession>
<dbReference type="Gene3D" id="3.40.30.10">
    <property type="entry name" value="Glutaredoxin"/>
    <property type="match status" value="1"/>
</dbReference>
<feature type="transmembrane region" description="Helical" evidence="1">
    <location>
        <begin position="7"/>
        <end position="26"/>
    </location>
</feature>
<organism evidence="3">
    <name type="scientific">viral metagenome</name>
    <dbReference type="NCBI Taxonomy" id="1070528"/>
    <lineage>
        <taxon>unclassified sequences</taxon>
        <taxon>metagenomes</taxon>
        <taxon>organismal metagenomes</taxon>
    </lineage>
</organism>
<feature type="domain" description="Thioredoxin" evidence="2">
    <location>
        <begin position="10"/>
        <end position="130"/>
    </location>
</feature>
<dbReference type="PANTHER" id="PTHR45815:SF3">
    <property type="entry name" value="PROTEIN DISULFIDE-ISOMERASE A6"/>
    <property type="match status" value="1"/>
</dbReference>
<proteinExistence type="predicted"/>
<dbReference type="PROSITE" id="PS51352">
    <property type="entry name" value="THIOREDOXIN_2"/>
    <property type="match status" value="1"/>
</dbReference>
<evidence type="ECO:0000259" key="2">
    <source>
        <dbReference type="PROSITE" id="PS51352"/>
    </source>
</evidence>
<dbReference type="CDD" id="cd02961">
    <property type="entry name" value="PDI_a_family"/>
    <property type="match status" value="1"/>
</dbReference>
<dbReference type="GO" id="GO:0034976">
    <property type="term" value="P:response to endoplasmic reticulum stress"/>
    <property type="evidence" value="ECO:0007669"/>
    <property type="project" value="TreeGrafter"/>
</dbReference>
<protein>
    <recommendedName>
        <fullName evidence="2">Thioredoxin domain-containing protein</fullName>
    </recommendedName>
</protein>
<dbReference type="InterPro" id="IPR013766">
    <property type="entry name" value="Thioredoxin_domain"/>
</dbReference>
<keyword evidence="1" id="KW-1133">Transmembrane helix</keyword>
<dbReference type="Pfam" id="PF00085">
    <property type="entry name" value="Thioredoxin"/>
    <property type="match status" value="1"/>
</dbReference>
<keyword evidence="1" id="KW-0812">Transmembrane</keyword>
<sequence length="130" mass="15591">MMTFKKTTILIIILLFVSFVLLFFYWKYGIKENMDNKSKANIMLFYADWCPYCKSAKPEWEKVKDKYEGKTINGYKLMFDEYDDKNKEMMDKYDINSFPTIKIKKDNDVYNFSAKANEQNITEFINSVII</sequence>
<evidence type="ECO:0000256" key="1">
    <source>
        <dbReference type="SAM" id="Phobius"/>
    </source>
</evidence>
<dbReference type="AlphaFoldDB" id="A0A6C0H5Z6"/>
<dbReference type="EMBL" id="MN739880">
    <property type="protein sequence ID" value="QHT75636.1"/>
    <property type="molecule type" value="Genomic_DNA"/>
</dbReference>
<keyword evidence="1" id="KW-0472">Membrane</keyword>
<name>A0A6C0H5Z6_9ZZZZ</name>
<dbReference type="SUPFAM" id="SSF52833">
    <property type="entry name" value="Thioredoxin-like"/>
    <property type="match status" value="1"/>
</dbReference>
<evidence type="ECO:0000313" key="3">
    <source>
        <dbReference type="EMBL" id="QHT75636.1"/>
    </source>
</evidence>
<reference evidence="3" key="1">
    <citation type="journal article" date="2020" name="Nature">
        <title>Giant virus diversity and host interactions through global metagenomics.</title>
        <authorList>
            <person name="Schulz F."/>
            <person name="Roux S."/>
            <person name="Paez-Espino D."/>
            <person name="Jungbluth S."/>
            <person name="Walsh D.A."/>
            <person name="Denef V.J."/>
            <person name="McMahon K.D."/>
            <person name="Konstantinidis K.T."/>
            <person name="Eloe-Fadrosh E.A."/>
            <person name="Kyrpides N.C."/>
            <person name="Woyke T."/>
        </authorList>
    </citation>
    <scope>NUCLEOTIDE SEQUENCE</scope>
    <source>
        <strain evidence="3">GVMAG-M-3300023179-71</strain>
    </source>
</reference>
<dbReference type="GO" id="GO:0015035">
    <property type="term" value="F:protein-disulfide reductase activity"/>
    <property type="evidence" value="ECO:0007669"/>
    <property type="project" value="TreeGrafter"/>
</dbReference>
<dbReference type="InterPro" id="IPR036249">
    <property type="entry name" value="Thioredoxin-like_sf"/>
</dbReference>